<dbReference type="InterPro" id="IPR014753">
    <property type="entry name" value="Arrestin_N"/>
</dbReference>
<dbReference type="EMBL" id="HG994584">
    <property type="protein sequence ID" value="CAF2937282.1"/>
    <property type="molecule type" value="Genomic_DNA"/>
</dbReference>
<dbReference type="PANTHER" id="PTHR11792">
    <property type="entry name" value="ARRESTIN"/>
    <property type="match status" value="1"/>
</dbReference>
<evidence type="ECO:0000313" key="4">
    <source>
        <dbReference type="Proteomes" id="UP000675881"/>
    </source>
</evidence>
<dbReference type="Gene3D" id="2.60.40.840">
    <property type="match status" value="1"/>
</dbReference>
<organism evidence="3 4">
    <name type="scientific">Lepeophtheirus salmonis</name>
    <name type="common">Salmon louse</name>
    <name type="synonym">Caligus salmonis</name>
    <dbReference type="NCBI Taxonomy" id="72036"/>
    <lineage>
        <taxon>Eukaryota</taxon>
        <taxon>Metazoa</taxon>
        <taxon>Ecdysozoa</taxon>
        <taxon>Arthropoda</taxon>
        <taxon>Crustacea</taxon>
        <taxon>Multicrustacea</taxon>
        <taxon>Hexanauplia</taxon>
        <taxon>Copepoda</taxon>
        <taxon>Siphonostomatoida</taxon>
        <taxon>Caligidae</taxon>
        <taxon>Lepeophtheirus</taxon>
    </lineage>
</organism>
<dbReference type="GO" id="GO:0002031">
    <property type="term" value="P:G protein-coupled receptor internalization"/>
    <property type="evidence" value="ECO:0007669"/>
    <property type="project" value="TreeGrafter"/>
</dbReference>
<comment type="similarity">
    <text evidence="1">Belongs to the arrestin family.</text>
</comment>
<feature type="region of interest" description="Disordered" evidence="2">
    <location>
        <begin position="35"/>
        <end position="68"/>
    </location>
</feature>
<proteinExistence type="inferred from homology"/>
<reference evidence="3" key="1">
    <citation type="submission" date="2021-02" db="EMBL/GenBank/DDBJ databases">
        <authorList>
            <person name="Bekaert M."/>
        </authorList>
    </citation>
    <scope>NUCLEOTIDE SEQUENCE</scope>
    <source>
        <strain evidence="3">IoA-00</strain>
    </source>
</reference>
<protein>
    <submittedName>
        <fullName evidence="3">ARRB</fullName>
    </submittedName>
</protein>
<feature type="compositionally biased region" description="Low complexity" evidence="2">
    <location>
        <begin position="45"/>
        <end position="54"/>
    </location>
</feature>
<feature type="compositionally biased region" description="Basic and acidic residues" evidence="2">
    <location>
        <begin position="35"/>
        <end position="44"/>
    </location>
</feature>
<gene>
    <name evidence="3" type="ORF">LSAA_9863</name>
</gene>
<name>A0A7R8CUT4_LEPSM</name>
<evidence type="ECO:0000256" key="2">
    <source>
        <dbReference type="SAM" id="MobiDB-lite"/>
    </source>
</evidence>
<dbReference type="GO" id="GO:0001664">
    <property type="term" value="F:G protein-coupled receptor binding"/>
    <property type="evidence" value="ECO:0007669"/>
    <property type="project" value="TreeGrafter"/>
</dbReference>
<dbReference type="SUPFAM" id="SSF81296">
    <property type="entry name" value="E set domains"/>
    <property type="match status" value="1"/>
</dbReference>
<dbReference type="OrthoDB" id="6500995at2759"/>
<dbReference type="GO" id="GO:0007165">
    <property type="term" value="P:signal transduction"/>
    <property type="evidence" value="ECO:0007669"/>
    <property type="project" value="InterPro"/>
</dbReference>
<dbReference type="PANTHER" id="PTHR11792:SF18">
    <property type="entry name" value="FI20035P1"/>
    <property type="match status" value="1"/>
</dbReference>
<dbReference type="InterPro" id="IPR014756">
    <property type="entry name" value="Ig_E-set"/>
</dbReference>
<sequence length="248" mass="27470">MLASLLNLCALPNFKPIYLPKQNCRAKNDSEVYKSSLKEPKEVESSNLSTSSSNPGDGSTSKDGKGTKIYRKSSNDGNLILFLPQRHLFVSEKFVEPIIGVALIHQSLVSKNLKVFAQVILLFRYGREDEEMMGIRFCNEIVMVSEQIYPSLKSEPDPNSIEFKISKTGFVTVPIKLQLNSSAPPSIRLHPCRPYSGSPIGTNYEVQVFASAGPDIVPKPQKMICMSVQVHESVEETQESPSISSLEC</sequence>
<dbReference type="InterPro" id="IPR000698">
    <property type="entry name" value="Arrestin"/>
</dbReference>
<dbReference type="Proteomes" id="UP000675881">
    <property type="component" value="Chromosome 5"/>
</dbReference>
<keyword evidence="4" id="KW-1185">Reference proteome</keyword>
<dbReference type="GO" id="GO:0005737">
    <property type="term" value="C:cytoplasm"/>
    <property type="evidence" value="ECO:0007669"/>
    <property type="project" value="TreeGrafter"/>
</dbReference>
<evidence type="ECO:0000313" key="3">
    <source>
        <dbReference type="EMBL" id="CAF2937282.1"/>
    </source>
</evidence>
<accession>A0A7R8CUT4</accession>
<evidence type="ECO:0000256" key="1">
    <source>
        <dbReference type="ARBA" id="ARBA00005298"/>
    </source>
</evidence>
<dbReference type="AlphaFoldDB" id="A0A7R8CUT4"/>